<organism evidence="1 2">
    <name type="scientific">Bacillus cereus</name>
    <dbReference type="NCBI Taxonomy" id="1396"/>
    <lineage>
        <taxon>Bacteria</taxon>
        <taxon>Bacillati</taxon>
        <taxon>Bacillota</taxon>
        <taxon>Bacilli</taxon>
        <taxon>Bacillales</taxon>
        <taxon>Bacillaceae</taxon>
        <taxon>Bacillus</taxon>
        <taxon>Bacillus cereus group</taxon>
    </lineage>
</organism>
<gene>
    <name evidence="1" type="ORF">COK98_09015</name>
</gene>
<dbReference type="AlphaFoldDB" id="A0A9X7BDK2"/>
<dbReference type="RefSeq" id="WP_065845660.1">
    <property type="nucleotide sequence ID" value="NZ_JAFLOS010000002.1"/>
</dbReference>
<evidence type="ECO:0000313" key="1">
    <source>
        <dbReference type="EMBL" id="PFV08534.1"/>
    </source>
</evidence>
<dbReference type="Proteomes" id="UP000226257">
    <property type="component" value="Unassembled WGS sequence"/>
</dbReference>
<accession>A0A9X7BDK2</accession>
<protein>
    <submittedName>
        <fullName evidence="1">Uncharacterized protein</fullName>
    </submittedName>
</protein>
<sequence length="101" mass="11549">MTTLVKMNLEKELINILKNESDCFCVIKYSSNDYIAVVEKENVKNHLIGSIEIDNVNIPMIQVEKGKYPPFQERMLVLNNDASDELLALASLVEFYLGINR</sequence>
<dbReference type="EMBL" id="NVDQ01000018">
    <property type="protein sequence ID" value="PFV08534.1"/>
    <property type="molecule type" value="Genomic_DNA"/>
</dbReference>
<reference evidence="1 2" key="1">
    <citation type="submission" date="2017-09" db="EMBL/GenBank/DDBJ databases">
        <title>Large-scale bioinformatics analysis of Bacillus genomes uncovers conserved roles of natural products in bacterial physiology.</title>
        <authorList>
            <consortium name="Agbiome Team Llc"/>
            <person name="Bleich R.M."/>
            <person name="Grubbs K.J."/>
            <person name="Santa Maria K.C."/>
            <person name="Allen S.E."/>
            <person name="Farag S."/>
            <person name="Shank E.A."/>
            <person name="Bowers A."/>
        </authorList>
    </citation>
    <scope>NUCLEOTIDE SEQUENCE [LARGE SCALE GENOMIC DNA]</scope>
    <source>
        <strain evidence="1 2">AFS060282</strain>
    </source>
</reference>
<comment type="caution">
    <text evidence="1">The sequence shown here is derived from an EMBL/GenBank/DDBJ whole genome shotgun (WGS) entry which is preliminary data.</text>
</comment>
<proteinExistence type="predicted"/>
<evidence type="ECO:0000313" key="2">
    <source>
        <dbReference type="Proteomes" id="UP000226257"/>
    </source>
</evidence>
<name>A0A9X7BDK2_BACCE</name>